<reference evidence="2 3" key="1">
    <citation type="submission" date="2024-02" db="EMBL/GenBank/DDBJ databases">
        <title>A chromosome-level genome assembly of Drosophila madeirensis, a fruit fly species endemic to Madeira island.</title>
        <authorList>
            <person name="Tomihara K."/>
            <person name="Llopart A."/>
            <person name="Yamamoto D."/>
        </authorList>
    </citation>
    <scope>NUCLEOTIDE SEQUENCE [LARGE SCALE GENOMIC DNA]</scope>
    <source>
        <strain evidence="2 3">RF1</strain>
    </source>
</reference>
<feature type="compositionally biased region" description="Polar residues" evidence="1">
    <location>
        <begin position="131"/>
        <end position="144"/>
    </location>
</feature>
<dbReference type="AlphaFoldDB" id="A0AAU9ET02"/>
<evidence type="ECO:0000256" key="1">
    <source>
        <dbReference type="SAM" id="MobiDB-lite"/>
    </source>
</evidence>
<feature type="compositionally biased region" description="Low complexity" evidence="1">
    <location>
        <begin position="202"/>
        <end position="249"/>
    </location>
</feature>
<feature type="region of interest" description="Disordered" evidence="1">
    <location>
        <begin position="24"/>
        <end position="309"/>
    </location>
</feature>
<feature type="compositionally biased region" description="Low complexity" evidence="1">
    <location>
        <begin position="24"/>
        <end position="43"/>
    </location>
</feature>
<feature type="compositionally biased region" description="Pro residues" evidence="1">
    <location>
        <begin position="120"/>
        <end position="130"/>
    </location>
</feature>
<proteinExistence type="predicted"/>
<protein>
    <submittedName>
        <fullName evidence="2">Bromodomain-containing protein 4</fullName>
    </submittedName>
</protein>
<feature type="region of interest" description="Disordered" evidence="1">
    <location>
        <begin position="412"/>
        <end position="432"/>
    </location>
</feature>
<feature type="compositionally biased region" description="Polar residues" evidence="1">
    <location>
        <begin position="103"/>
        <end position="113"/>
    </location>
</feature>
<evidence type="ECO:0000313" key="3">
    <source>
        <dbReference type="Proteomes" id="UP001500889"/>
    </source>
</evidence>
<sequence length="462" mass="49973">MPTPCGKCTSCPCGVNGSIAPTVQPQQVRAQPQQVRSPPQQVRSPPPPVSPPVSPPASSQTPQQPRADLSYLQTTPPVQQQYLPQPQSPPYQQQQYEQPLFQSTLLPQESVQQEEVRYQQPPPPLPPPQASPNATRGGSCQGHCQSHAREGSAPAQCTIQRYPQAQSSVYQPDQSSLQGYGQPQPARQAYPMAQSPQPPEYAAGQQSQQYAGGQQSQQYAGGQQPPQYTGGQQPPQYTGGQQPQQYAGGEQPSQYAPGQQSPQYAGGEQPSQFATGQQSPQYAGGQQPDEYAHDQPQQPPAQNKEVASCVAPITKVQRKKPSMSCSCVKNRTRNTKLSNGARKTRLGPGGIVEVEEEEPDLPIADTYTCTRTIRPSDPQEVGGPAAQQEQLRCNCREKKKVACHCKAPVKPVAQEKPGQPSRPPPTHAFVGCGQPYAGPTTYDRSPHNKCGHCSTKKKCVIQ</sequence>
<dbReference type="EMBL" id="AP029263">
    <property type="protein sequence ID" value="BFF90086.1"/>
    <property type="molecule type" value="Genomic_DNA"/>
</dbReference>
<feature type="compositionally biased region" description="Low complexity" evidence="1">
    <location>
        <begin position="56"/>
        <end position="102"/>
    </location>
</feature>
<feature type="compositionally biased region" description="Polar residues" evidence="1">
    <location>
        <begin position="155"/>
        <end position="181"/>
    </location>
</feature>
<organism evidence="2 3">
    <name type="scientific">Drosophila madeirensis</name>
    <name type="common">Fruit fly</name>
    <dbReference type="NCBI Taxonomy" id="30013"/>
    <lineage>
        <taxon>Eukaryota</taxon>
        <taxon>Metazoa</taxon>
        <taxon>Ecdysozoa</taxon>
        <taxon>Arthropoda</taxon>
        <taxon>Hexapoda</taxon>
        <taxon>Insecta</taxon>
        <taxon>Pterygota</taxon>
        <taxon>Neoptera</taxon>
        <taxon>Endopterygota</taxon>
        <taxon>Diptera</taxon>
        <taxon>Brachycera</taxon>
        <taxon>Muscomorpha</taxon>
        <taxon>Ephydroidea</taxon>
        <taxon>Drosophilidae</taxon>
        <taxon>Drosophila</taxon>
        <taxon>Sophophora</taxon>
    </lineage>
</organism>
<gene>
    <name evidence="2" type="ORF">DMAD_08680</name>
</gene>
<dbReference type="Proteomes" id="UP001500889">
    <property type="component" value="Chromosome O"/>
</dbReference>
<keyword evidence="3" id="KW-1185">Reference proteome</keyword>
<accession>A0AAU9ET02</accession>
<feature type="compositionally biased region" description="Pro residues" evidence="1">
    <location>
        <begin position="44"/>
        <end position="55"/>
    </location>
</feature>
<name>A0AAU9ET02_DROMD</name>
<feature type="compositionally biased region" description="Polar residues" evidence="1">
    <location>
        <begin position="251"/>
        <end position="281"/>
    </location>
</feature>
<evidence type="ECO:0000313" key="2">
    <source>
        <dbReference type="EMBL" id="BFF90086.1"/>
    </source>
</evidence>